<name>A0ABS6D7V1_9FIRM</name>
<feature type="domain" description="Putative nitroreductase TM1586" evidence="1">
    <location>
        <begin position="4"/>
        <end position="219"/>
    </location>
</feature>
<gene>
    <name evidence="2" type="ORF">HGO97_015735</name>
</gene>
<keyword evidence="3" id="KW-1185">Reference proteome</keyword>
<protein>
    <submittedName>
        <fullName evidence="2">Nitroreductase</fullName>
    </submittedName>
</protein>
<proteinExistence type="predicted"/>
<dbReference type="RefSeq" id="WP_216243603.1">
    <property type="nucleotide sequence ID" value="NZ_JABACJ020000016.1"/>
</dbReference>
<dbReference type="InterPro" id="IPR029478">
    <property type="entry name" value="TM1586_NiRdase"/>
</dbReference>
<accession>A0ABS6D7V1</accession>
<comment type="caution">
    <text evidence="2">The sequence shown here is derived from an EMBL/GenBank/DDBJ whole genome shotgun (WGS) entry which is preliminary data.</text>
</comment>
<reference evidence="2 3" key="1">
    <citation type="submission" date="2021-06" db="EMBL/GenBank/DDBJ databases">
        <title>Faecalicatena sp. nov. isolated from porcine feces.</title>
        <authorList>
            <person name="Oh B.S."/>
            <person name="Lee J.H."/>
        </authorList>
    </citation>
    <scope>NUCLEOTIDE SEQUENCE [LARGE SCALE GENOMIC DNA]</scope>
    <source>
        <strain evidence="2 3">AGMB00832</strain>
    </source>
</reference>
<evidence type="ECO:0000313" key="2">
    <source>
        <dbReference type="EMBL" id="MBU3877257.1"/>
    </source>
</evidence>
<evidence type="ECO:0000259" key="1">
    <source>
        <dbReference type="Pfam" id="PF14512"/>
    </source>
</evidence>
<dbReference type="Pfam" id="PF14512">
    <property type="entry name" value="TM1586_NiRdase"/>
    <property type="match status" value="1"/>
</dbReference>
<organism evidence="2 3">
    <name type="scientific">Faecalicatena faecalis</name>
    <dbReference type="NCBI Taxonomy" id="2726362"/>
    <lineage>
        <taxon>Bacteria</taxon>
        <taxon>Bacillati</taxon>
        <taxon>Bacillota</taxon>
        <taxon>Clostridia</taxon>
        <taxon>Lachnospirales</taxon>
        <taxon>Lachnospiraceae</taxon>
        <taxon>Faecalicatena</taxon>
    </lineage>
</organism>
<evidence type="ECO:0000313" key="3">
    <source>
        <dbReference type="Proteomes" id="UP000723714"/>
    </source>
</evidence>
<dbReference type="EMBL" id="JABACJ020000016">
    <property type="protein sequence ID" value="MBU3877257.1"/>
    <property type="molecule type" value="Genomic_DNA"/>
</dbReference>
<dbReference type="Proteomes" id="UP000723714">
    <property type="component" value="Unassembled WGS sequence"/>
</dbReference>
<sequence>MNNELYNMIFKRKSFHLFRNIGNESISVDEVEQIEAVYQTLMPLCPEIKTAIRVVPVVETSCKRGQQLCILLYSEKKDHYLQNIGYIGEQLDLYLVSQNIGTLWFGIGKTSEASYEGLDFVIMIAISKIDDEKKFRKDMYKSKRKSVDEIWLGETVDGVSDIIRFAPSACNTQPWIVEHKDAALNVYRYKKPGKRGIMPVDKVSYFNQIDMGIFLCFLDLCLQHESIPYEVQLFTDQGSEKEKTLNAVYKLSTEENRESFAR</sequence>